<feature type="domain" description="DUF8004" evidence="2">
    <location>
        <begin position="224"/>
        <end position="312"/>
    </location>
</feature>
<evidence type="ECO:0000256" key="1">
    <source>
        <dbReference type="SAM" id="MobiDB-lite"/>
    </source>
</evidence>
<dbReference type="EMBL" id="MU253778">
    <property type="protein sequence ID" value="KAG9247213.1"/>
    <property type="molecule type" value="Genomic_DNA"/>
</dbReference>
<feature type="region of interest" description="Disordered" evidence="1">
    <location>
        <begin position="1"/>
        <end position="51"/>
    </location>
</feature>
<organism evidence="3 4">
    <name type="scientific">Calycina marina</name>
    <dbReference type="NCBI Taxonomy" id="1763456"/>
    <lineage>
        <taxon>Eukaryota</taxon>
        <taxon>Fungi</taxon>
        <taxon>Dikarya</taxon>
        <taxon>Ascomycota</taxon>
        <taxon>Pezizomycotina</taxon>
        <taxon>Leotiomycetes</taxon>
        <taxon>Helotiales</taxon>
        <taxon>Pezizellaceae</taxon>
        <taxon>Calycina</taxon>
    </lineage>
</organism>
<evidence type="ECO:0000313" key="3">
    <source>
        <dbReference type="EMBL" id="KAG9247213.1"/>
    </source>
</evidence>
<sequence length="705" mass="78932">MVVTQSMTTTVTRESSSRKPSVRRVASTPLLPGSRKSKSTKSLESKPPIFNLFTEPESGASDLSCRTWNGHARTSESWNGLRRDPELWFPQGNCLVHLYSREQSRRGPSFRVHMDKVLAASCRPLLYRCLHSNGASFPVSESGSSDDGYYSGNQSHNRTYDLYIPAPKFAERGQAFLYHTATRNFFAWLFGKSLVGAHLGGAIVDLLNTMNEFRSVALDNITATMDYLENQGYTDMRDSPDHALAVLFFAEQFQFRNLWINAFAHCTGMHQRLAFSPGFEFISAIARALITRARIELNTRLEFAGKQLGNFLSESDVHLGLSSVGLNHLDKFRTFLQSYYIGKLGYYPPAPEEASSSAFPKYVLVQMCSDFQNLYGYLVDFEYPSSSVLPPKTQQGGICVLQSLWAFDRRHKYPSLLHQLPLLPEIEYTSLTRTSTNRRITWYKQDSKLRPDARLITVSSMMKATNSSPDRDCDFVGAYRDFEKDCIIPVVPGEKAEKLSPTEGRKIRWILVYSILRILTSVTKTSLEVGDKENDSYKLCVLTAGILPWQEKKPIETHAEAYAEKVSKTFIPTLAKTAAVSKPPTSAEIQPDIDYLALKHSAGLERPPIPSRIPSVTILEPRKGSVPRARKSLISRKFPELRHAIPRRAHFHEIILDGYGNGTQQAIIPAEEPAAAAPAPDPAPIRQQVNVHARRISCASSVGVS</sequence>
<evidence type="ECO:0000313" key="4">
    <source>
        <dbReference type="Proteomes" id="UP000887226"/>
    </source>
</evidence>
<dbReference type="OrthoDB" id="4114825at2759"/>
<dbReference type="AlphaFoldDB" id="A0A9P8CHF2"/>
<dbReference type="Pfam" id="PF26013">
    <property type="entry name" value="DUF8004"/>
    <property type="match status" value="1"/>
</dbReference>
<name>A0A9P8CHF2_9HELO</name>
<evidence type="ECO:0000259" key="2">
    <source>
        <dbReference type="Pfam" id="PF26013"/>
    </source>
</evidence>
<comment type="caution">
    <text evidence="3">The sequence shown here is derived from an EMBL/GenBank/DDBJ whole genome shotgun (WGS) entry which is preliminary data.</text>
</comment>
<feature type="compositionally biased region" description="Low complexity" evidence="1">
    <location>
        <begin position="1"/>
        <end position="12"/>
    </location>
</feature>
<proteinExistence type="predicted"/>
<dbReference type="PANTHER" id="PTHR39601:SF1">
    <property type="entry name" value="CHORIOGENIN HMINOR"/>
    <property type="match status" value="1"/>
</dbReference>
<dbReference type="Proteomes" id="UP000887226">
    <property type="component" value="Unassembled WGS sequence"/>
</dbReference>
<keyword evidence="4" id="KW-1185">Reference proteome</keyword>
<dbReference type="PANTHER" id="PTHR39601">
    <property type="entry name" value="CHORIOGENIN HMINOR"/>
    <property type="match status" value="1"/>
</dbReference>
<gene>
    <name evidence="3" type="ORF">BJ878DRAFT_209134</name>
</gene>
<reference evidence="3" key="1">
    <citation type="journal article" date="2021" name="IMA Fungus">
        <title>Genomic characterization of three marine fungi, including Emericellopsis atlantica sp. nov. with signatures of a generalist lifestyle and marine biomass degradation.</title>
        <authorList>
            <person name="Hagestad O.C."/>
            <person name="Hou L."/>
            <person name="Andersen J.H."/>
            <person name="Hansen E.H."/>
            <person name="Altermark B."/>
            <person name="Li C."/>
            <person name="Kuhnert E."/>
            <person name="Cox R.J."/>
            <person name="Crous P.W."/>
            <person name="Spatafora J.W."/>
            <person name="Lail K."/>
            <person name="Amirebrahimi M."/>
            <person name="Lipzen A."/>
            <person name="Pangilinan J."/>
            <person name="Andreopoulos W."/>
            <person name="Hayes R.D."/>
            <person name="Ng V."/>
            <person name="Grigoriev I.V."/>
            <person name="Jackson S.A."/>
            <person name="Sutton T.D.S."/>
            <person name="Dobson A.D.W."/>
            <person name="Rama T."/>
        </authorList>
    </citation>
    <scope>NUCLEOTIDE SEQUENCE</scope>
    <source>
        <strain evidence="3">TRa3180A</strain>
    </source>
</reference>
<dbReference type="InterPro" id="IPR058317">
    <property type="entry name" value="DUF8004"/>
</dbReference>
<accession>A0A9P8CHF2</accession>
<protein>
    <recommendedName>
        <fullName evidence="2">DUF8004 domain-containing protein</fullName>
    </recommendedName>
</protein>